<comment type="catalytic activity">
    <reaction evidence="7 10">
        <text>L-glutamine + H2O = L-glutamate + NH4(+)</text>
        <dbReference type="Rhea" id="RHEA:15889"/>
        <dbReference type="ChEBI" id="CHEBI:15377"/>
        <dbReference type="ChEBI" id="CHEBI:28938"/>
        <dbReference type="ChEBI" id="CHEBI:29985"/>
        <dbReference type="ChEBI" id="CHEBI:58359"/>
        <dbReference type="EC" id="3.5.1.2"/>
    </reaction>
</comment>
<dbReference type="GO" id="GO:0006543">
    <property type="term" value="P:L-glutamine catabolic process"/>
    <property type="evidence" value="ECO:0007669"/>
    <property type="project" value="UniProtKB-UniRule"/>
</dbReference>
<name>A0A1H5WHD5_9FIRM</name>
<feature type="binding site" evidence="10 12">
    <location>
        <begin position="159"/>
        <end position="160"/>
    </location>
    <ligand>
        <name>L-glutamine</name>
        <dbReference type="ChEBI" id="CHEBI:58359"/>
    </ligand>
</feature>
<dbReference type="InterPro" id="IPR029062">
    <property type="entry name" value="Class_I_gatase-like"/>
</dbReference>
<comment type="pathway">
    <text evidence="10">Cofactor biosynthesis; pyridoxal 5'-phosphate biosynthesis.</text>
</comment>
<feature type="active site" description="Charge relay system" evidence="10 11">
    <location>
        <position position="198"/>
    </location>
</feature>
<evidence type="ECO:0000256" key="3">
    <source>
        <dbReference type="ARBA" id="ARBA00022898"/>
    </source>
</evidence>
<evidence type="ECO:0000313" key="14">
    <source>
        <dbReference type="Proteomes" id="UP000236726"/>
    </source>
</evidence>
<comment type="function">
    <text evidence="8 10">Catalyzes the hydrolysis of glutamine to glutamate and ammonia as part of the biosynthesis of pyridoxal 5'-phosphate. The resulting ammonia molecule is channeled to the active site of PdxS.</text>
</comment>
<keyword evidence="5 10" id="KW-0456">Lyase</keyword>
<keyword evidence="4 10" id="KW-0315">Glutamine amidotransferase</keyword>
<dbReference type="PANTHER" id="PTHR31559:SF0">
    <property type="entry name" value="PYRIDOXAL 5'-PHOSPHATE SYNTHASE SUBUNIT SNO1-RELATED"/>
    <property type="match status" value="1"/>
</dbReference>
<dbReference type="EC" id="3.5.1.2" evidence="10"/>
<evidence type="ECO:0000256" key="4">
    <source>
        <dbReference type="ARBA" id="ARBA00022962"/>
    </source>
</evidence>
<dbReference type="NCBIfam" id="TIGR03800">
    <property type="entry name" value="PLP_synth_Pdx2"/>
    <property type="match status" value="1"/>
</dbReference>
<comment type="subunit">
    <text evidence="9 10">In the presence of PdxS, forms a dodecamer of heterodimers. Only shows activity in the heterodimer.</text>
</comment>
<evidence type="ECO:0000313" key="13">
    <source>
        <dbReference type="EMBL" id="SEF98641.1"/>
    </source>
</evidence>
<comment type="similarity">
    <text evidence="1 10">Belongs to the glutaminase PdxT/SNO family.</text>
</comment>
<dbReference type="Proteomes" id="UP000236726">
    <property type="component" value="Unassembled WGS sequence"/>
</dbReference>
<organism evidence="13 14">
    <name type="scientific">Lachnospira multipara</name>
    <dbReference type="NCBI Taxonomy" id="28051"/>
    <lineage>
        <taxon>Bacteria</taxon>
        <taxon>Bacillati</taxon>
        <taxon>Bacillota</taxon>
        <taxon>Clostridia</taxon>
        <taxon>Lachnospirales</taxon>
        <taxon>Lachnospiraceae</taxon>
        <taxon>Lachnospira</taxon>
    </lineage>
</organism>
<evidence type="ECO:0000256" key="9">
    <source>
        <dbReference type="ARBA" id="ARBA00064749"/>
    </source>
</evidence>
<evidence type="ECO:0000256" key="8">
    <source>
        <dbReference type="ARBA" id="ARBA00054599"/>
    </source>
</evidence>
<dbReference type="GO" id="GO:0004359">
    <property type="term" value="F:glutaminase activity"/>
    <property type="evidence" value="ECO:0007669"/>
    <property type="project" value="UniProtKB-UniRule"/>
</dbReference>
<dbReference type="AlphaFoldDB" id="A0A1H5WHD5"/>
<evidence type="ECO:0000256" key="7">
    <source>
        <dbReference type="ARBA" id="ARBA00049534"/>
    </source>
</evidence>
<evidence type="ECO:0000256" key="2">
    <source>
        <dbReference type="ARBA" id="ARBA00022801"/>
    </source>
</evidence>
<dbReference type="HAMAP" id="MF_01615">
    <property type="entry name" value="PdxT"/>
    <property type="match status" value="1"/>
</dbReference>
<sequence length="227" mass="25292">MIIGVLALQGAFIEHINSLRESYKALSFEFNGHKETTNLDSKLETNNLTKLQIVEIRQLKDLEKIDALVLPGGESTVQGKLLKELGLLKPIKERIESGMPVLATCAGLILLAKEIENEKDCHLGTFPIKVVRNAYGRQLGSFVTTANVGAIKDFPLCFIRAPYVKECLSKDVEVLSVVDDKIVGVKYKNQIGLAFHPEMTTDKRIHEEFLKLVLENCKNRTSNKLAS</sequence>
<dbReference type="EC" id="4.3.3.6" evidence="10"/>
<accession>A0A1H5WHD5</accession>
<keyword evidence="14" id="KW-1185">Reference proteome</keyword>
<dbReference type="GO" id="GO:0005829">
    <property type="term" value="C:cytosol"/>
    <property type="evidence" value="ECO:0007669"/>
    <property type="project" value="TreeGrafter"/>
</dbReference>
<feature type="active site" description="Nucleophile" evidence="10 11">
    <location>
        <position position="105"/>
    </location>
</feature>
<dbReference type="GO" id="GO:1903600">
    <property type="term" value="C:glutaminase complex"/>
    <property type="evidence" value="ECO:0007669"/>
    <property type="project" value="TreeGrafter"/>
</dbReference>
<dbReference type="PROSITE" id="PS51273">
    <property type="entry name" value="GATASE_TYPE_1"/>
    <property type="match status" value="1"/>
</dbReference>
<dbReference type="SUPFAM" id="SSF52317">
    <property type="entry name" value="Class I glutamine amidotransferase-like"/>
    <property type="match status" value="1"/>
</dbReference>
<evidence type="ECO:0000256" key="11">
    <source>
        <dbReference type="PIRSR" id="PIRSR005639-1"/>
    </source>
</evidence>
<keyword evidence="2 10" id="KW-0378">Hydrolase</keyword>
<evidence type="ECO:0000256" key="5">
    <source>
        <dbReference type="ARBA" id="ARBA00023239"/>
    </source>
</evidence>
<dbReference type="Gene3D" id="3.40.50.880">
    <property type="match status" value="1"/>
</dbReference>
<dbReference type="GO" id="GO:0042823">
    <property type="term" value="P:pyridoxal phosphate biosynthetic process"/>
    <property type="evidence" value="ECO:0007669"/>
    <property type="project" value="UniProtKB-UniRule"/>
</dbReference>
<gene>
    <name evidence="10" type="primary">pdxT</name>
    <name evidence="13" type="ORF">SAMN05216537_11553</name>
</gene>
<dbReference type="FunFam" id="3.40.50.880:FF:000010">
    <property type="entry name" value="uncharacterized protein LOC100176842 isoform X2"/>
    <property type="match status" value="1"/>
</dbReference>
<dbReference type="InterPro" id="IPR002161">
    <property type="entry name" value="PdxT/SNO"/>
</dbReference>
<reference evidence="13 14" key="1">
    <citation type="submission" date="2016-10" db="EMBL/GenBank/DDBJ databases">
        <authorList>
            <person name="de Groot N.N."/>
        </authorList>
    </citation>
    <scope>NUCLEOTIDE SEQUENCE [LARGE SCALE GENOMIC DNA]</scope>
    <source>
        <strain evidence="13 14">D15d</strain>
    </source>
</reference>
<dbReference type="GO" id="GO:0008614">
    <property type="term" value="P:pyridoxine metabolic process"/>
    <property type="evidence" value="ECO:0007669"/>
    <property type="project" value="TreeGrafter"/>
</dbReference>
<comment type="catalytic activity">
    <reaction evidence="6 10">
        <text>aldehydo-D-ribose 5-phosphate + D-glyceraldehyde 3-phosphate + L-glutamine = pyridoxal 5'-phosphate + L-glutamate + phosphate + 3 H2O + H(+)</text>
        <dbReference type="Rhea" id="RHEA:31507"/>
        <dbReference type="ChEBI" id="CHEBI:15377"/>
        <dbReference type="ChEBI" id="CHEBI:15378"/>
        <dbReference type="ChEBI" id="CHEBI:29985"/>
        <dbReference type="ChEBI" id="CHEBI:43474"/>
        <dbReference type="ChEBI" id="CHEBI:58273"/>
        <dbReference type="ChEBI" id="CHEBI:58359"/>
        <dbReference type="ChEBI" id="CHEBI:59776"/>
        <dbReference type="ChEBI" id="CHEBI:597326"/>
        <dbReference type="EC" id="4.3.3.6"/>
    </reaction>
</comment>
<keyword evidence="3 10" id="KW-0663">Pyridoxal phosphate</keyword>
<feature type="binding site" evidence="10 12">
    <location>
        <begin position="73"/>
        <end position="75"/>
    </location>
    <ligand>
        <name>L-glutamine</name>
        <dbReference type="ChEBI" id="CHEBI:58359"/>
    </ligand>
</feature>
<evidence type="ECO:0000256" key="6">
    <source>
        <dbReference type="ARBA" id="ARBA00047992"/>
    </source>
</evidence>
<proteinExistence type="inferred from homology"/>
<dbReference type="EMBL" id="FNUL01000015">
    <property type="protein sequence ID" value="SEF98641.1"/>
    <property type="molecule type" value="Genomic_DNA"/>
</dbReference>
<dbReference type="UniPathway" id="UPA00245"/>
<evidence type="ECO:0000256" key="12">
    <source>
        <dbReference type="PIRSR" id="PIRSR005639-2"/>
    </source>
</evidence>
<feature type="binding site" evidence="10 12">
    <location>
        <position position="132"/>
    </location>
    <ligand>
        <name>L-glutamine</name>
        <dbReference type="ChEBI" id="CHEBI:58359"/>
    </ligand>
</feature>
<feature type="active site" description="Charge relay system" evidence="10 11">
    <location>
        <position position="196"/>
    </location>
</feature>
<dbReference type="PANTHER" id="PTHR31559">
    <property type="entry name" value="PYRIDOXAL 5'-PHOSPHATE SYNTHASE SUBUNIT SNO"/>
    <property type="match status" value="1"/>
</dbReference>
<dbReference type="RefSeq" id="WP_103953311.1">
    <property type="nucleotide sequence ID" value="NZ_FNUL01000015.1"/>
</dbReference>
<dbReference type="Pfam" id="PF01174">
    <property type="entry name" value="SNO"/>
    <property type="match status" value="1"/>
</dbReference>
<evidence type="ECO:0000256" key="10">
    <source>
        <dbReference type="HAMAP-Rule" id="MF_01615"/>
    </source>
</evidence>
<dbReference type="PIRSF" id="PIRSF005639">
    <property type="entry name" value="Glut_amidoT_SNO"/>
    <property type="match status" value="1"/>
</dbReference>
<evidence type="ECO:0000256" key="1">
    <source>
        <dbReference type="ARBA" id="ARBA00008345"/>
    </source>
</evidence>
<dbReference type="InterPro" id="IPR021196">
    <property type="entry name" value="PdxT/SNO_CS"/>
</dbReference>
<dbReference type="PROSITE" id="PS01236">
    <property type="entry name" value="PDXT_SNO_1"/>
    <property type="match status" value="1"/>
</dbReference>
<protein>
    <recommendedName>
        <fullName evidence="10">Pyridoxal 5'-phosphate synthase subunit PdxT</fullName>
        <ecNumber evidence="10">4.3.3.6</ecNumber>
    </recommendedName>
    <alternativeName>
        <fullName evidence="10">Pdx2</fullName>
    </alternativeName>
    <alternativeName>
        <fullName evidence="10">Pyridoxal 5'-phosphate synthase glutaminase subunit</fullName>
        <ecNumber evidence="10">3.5.1.2</ecNumber>
    </alternativeName>
</protein>
<dbReference type="PROSITE" id="PS51130">
    <property type="entry name" value="PDXT_SNO_2"/>
    <property type="match status" value="1"/>
</dbReference>
<dbReference type="GO" id="GO:0036381">
    <property type="term" value="F:pyridoxal 5'-phosphate synthase (glutamine hydrolysing) activity"/>
    <property type="evidence" value="ECO:0007669"/>
    <property type="project" value="UniProtKB-UniRule"/>
</dbReference>